<evidence type="ECO:0000256" key="1">
    <source>
        <dbReference type="SAM" id="MobiDB-lite"/>
    </source>
</evidence>
<protein>
    <submittedName>
        <fullName evidence="2">Uncharacterized protein</fullName>
    </submittedName>
</protein>
<dbReference type="EMBL" id="SRPW01001377">
    <property type="protein sequence ID" value="KAG6001993.1"/>
    <property type="molecule type" value="Genomic_DNA"/>
</dbReference>
<accession>A0A9P7N8Q4</accession>
<dbReference type="Proteomes" id="UP000748025">
    <property type="component" value="Unassembled WGS sequence"/>
</dbReference>
<gene>
    <name evidence="2" type="ORF">E4U43_001202</name>
</gene>
<name>A0A9P7N8Q4_9HYPO</name>
<comment type="caution">
    <text evidence="2">The sequence shown here is derived from an EMBL/GenBank/DDBJ whole genome shotgun (WGS) entry which is preliminary data.</text>
</comment>
<proteinExistence type="predicted"/>
<evidence type="ECO:0000313" key="2">
    <source>
        <dbReference type="EMBL" id="KAG6001993.1"/>
    </source>
</evidence>
<feature type="region of interest" description="Disordered" evidence="1">
    <location>
        <begin position="89"/>
        <end position="141"/>
    </location>
</feature>
<dbReference type="AlphaFoldDB" id="A0A9P7N8Q4"/>
<organism evidence="2 3">
    <name type="scientific">Claviceps pusilla</name>
    <dbReference type="NCBI Taxonomy" id="123648"/>
    <lineage>
        <taxon>Eukaryota</taxon>
        <taxon>Fungi</taxon>
        <taxon>Dikarya</taxon>
        <taxon>Ascomycota</taxon>
        <taxon>Pezizomycotina</taxon>
        <taxon>Sordariomycetes</taxon>
        <taxon>Hypocreomycetidae</taxon>
        <taxon>Hypocreales</taxon>
        <taxon>Clavicipitaceae</taxon>
        <taxon>Claviceps</taxon>
    </lineage>
</organism>
<evidence type="ECO:0000313" key="3">
    <source>
        <dbReference type="Proteomes" id="UP000748025"/>
    </source>
</evidence>
<reference evidence="2" key="1">
    <citation type="journal article" date="2020" name="bioRxiv">
        <title>Whole genome comparisons of ergot fungi reveals the divergence and evolution of species within the genus Claviceps are the result of varying mechanisms driving genome evolution and host range expansion.</title>
        <authorList>
            <person name="Wyka S.A."/>
            <person name="Mondo S.J."/>
            <person name="Liu M."/>
            <person name="Dettman J."/>
            <person name="Nalam V."/>
            <person name="Broders K.D."/>
        </authorList>
    </citation>
    <scope>NUCLEOTIDE SEQUENCE</scope>
    <source>
        <strain evidence="2">CCC 602</strain>
    </source>
</reference>
<keyword evidence="3" id="KW-1185">Reference proteome</keyword>
<sequence length="157" mass="16968">MLHGFANTIVSARRIALYDGATSGAALSRCSKSTLLTFVTLDGDHNYRTVHVENKRVAGRVTKRGLYGLWQRFIGIRAMSGRQPELERGEAIDELPQNDISQGEKRSAITKPGAATRGLFRAGSPEDHVKSPPAAGKLSSDVAMDKATCRACSVGRR</sequence>